<keyword evidence="3 5" id="KW-0560">Oxidoreductase</keyword>
<dbReference type="InterPro" id="IPR036291">
    <property type="entry name" value="NAD(P)-bd_dom_sf"/>
</dbReference>
<dbReference type="EMBL" id="AFZE01000057">
    <property type="protein sequence ID" value="EHL10625.1"/>
    <property type="molecule type" value="Genomic_DNA"/>
</dbReference>
<dbReference type="InterPro" id="IPR006140">
    <property type="entry name" value="D-isomer_DH_NAD-bd"/>
</dbReference>
<evidence type="ECO:0000256" key="4">
    <source>
        <dbReference type="ARBA" id="ARBA00023027"/>
    </source>
</evidence>
<gene>
    <name evidence="8" type="ORF">HMPREF9629_00840</name>
</gene>
<keyword evidence="2" id="KW-0028">Amino-acid biosynthesis</keyword>
<evidence type="ECO:0008006" key="10">
    <source>
        <dbReference type="Google" id="ProtNLM"/>
    </source>
</evidence>
<keyword evidence="4" id="KW-0520">NAD</keyword>
<reference evidence="8 9" key="1">
    <citation type="submission" date="2011-08" db="EMBL/GenBank/DDBJ databases">
        <title>The Genome Sequence of Eubacteriaceae bacterium ACC19a.</title>
        <authorList>
            <consortium name="The Broad Institute Genome Sequencing Platform"/>
            <person name="Earl A."/>
            <person name="Ward D."/>
            <person name="Feldgarden M."/>
            <person name="Gevers D."/>
            <person name="Sizova M."/>
            <person name="Hazen A."/>
            <person name="Epstein S."/>
            <person name="Young S.K."/>
            <person name="Zeng Q."/>
            <person name="Gargeya S."/>
            <person name="Fitzgerald M."/>
            <person name="Haas B."/>
            <person name="Abouelleil A."/>
            <person name="Alvarado L."/>
            <person name="Arachchi H.M."/>
            <person name="Berlin A."/>
            <person name="Brown A."/>
            <person name="Chapman S.B."/>
            <person name="Chen Z."/>
            <person name="Dunbar C."/>
            <person name="Freedman E."/>
            <person name="Gearin G."/>
            <person name="Gellesch M."/>
            <person name="Goldberg J."/>
            <person name="Griggs A."/>
            <person name="Gujja S."/>
            <person name="Heiman D."/>
            <person name="Howarth C."/>
            <person name="Larson L."/>
            <person name="Lui A."/>
            <person name="MacDonald P.J.P."/>
            <person name="Montmayeur A."/>
            <person name="Murphy C."/>
            <person name="Neiman D."/>
            <person name="Pearson M."/>
            <person name="Priest M."/>
            <person name="Roberts A."/>
            <person name="Saif S."/>
            <person name="Shea T."/>
            <person name="Shenoy N."/>
            <person name="Sisk P."/>
            <person name="Stolte C."/>
            <person name="Sykes S."/>
            <person name="Wortman J."/>
            <person name="Nusbaum C."/>
            <person name="Birren B."/>
        </authorList>
    </citation>
    <scope>NUCLEOTIDE SEQUENCE [LARGE SCALE GENOMIC DNA]</scope>
    <source>
        <strain evidence="8 9">ACC19a</strain>
    </source>
</reference>
<evidence type="ECO:0000259" key="6">
    <source>
        <dbReference type="Pfam" id="PF00389"/>
    </source>
</evidence>
<proteinExistence type="inferred from homology"/>
<evidence type="ECO:0000313" key="9">
    <source>
        <dbReference type="Proteomes" id="UP000006437"/>
    </source>
</evidence>
<dbReference type="SUPFAM" id="SSF51735">
    <property type="entry name" value="NAD(P)-binding Rossmann-fold domains"/>
    <property type="match status" value="1"/>
</dbReference>
<dbReference type="GO" id="GO:0047545">
    <property type="term" value="F:(S)-2-hydroxyglutarate dehydrogenase activity"/>
    <property type="evidence" value="ECO:0007669"/>
    <property type="project" value="UniProtKB-ARBA"/>
</dbReference>
<dbReference type="Proteomes" id="UP000006437">
    <property type="component" value="Unassembled WGS sequence"/>
</dbReference>
<name>G9X383_9FIRM</name>
<dbReference type="InterPro" id="IPR006139">
    <property type="entry name" value="D-isomer_2_OHA_DH_cat_dom"/>
</dbReference>
<dbReference type="PANTHER" id="PTHR42789:SF1">
    <property type="entry name" value="D-ISOMER SPECIFIC 2-HYDROXYACID DEHYDROGENASE FAMILY PROTEIN (AFU_ORTHOLOGUE AFUA_6G10090)"/>
    <property type="match status" value="1"/>
</dbReference>
<dbReference type="InterPro" id="IPR050857">
    <property type="entry name" value="D-2-hydroxyacid_DH"/>
</dbReference>
<dbReference type="BioCyc" id="EBAC796937-HMP:GMGH-842-MONOMER"/>
<dbReference type="AlphaFoldDB" id="G9X383"/>
<dbReference type="InterPro" id="IPR029752">
    <property type="entry name" value="D-isomer_DH_CS1"/>
</dbReference>
<dbReference type="GO" id="GO:0004617">
    <property type="term" value="F:phosphoglycerate dehydrogenase activity"/>
    <property type="evidence" value="ECO:0007669"/>
    <property type="project" value="UniProtKB-ARBA"/>
</dbReference>
<dbReference type="PATRIC" id="fig|796937.3.peg.2077"/>
<dbReference type="Pfam" id="PF00389">
    <property type="entry name" value="2-Hacid_dh"/>
    <property type="match status" value="1"/>
</dbReference>
<dbReference type="HOGENOM" id="CLU_019796_1_3_9"/>
<evidence type="ECO:0000259" key="7">
    <source>
        <dbReference type="Pfam" id="PF02826"/>
    </source>
</evidence>
<dbReference type="Gene3D" id="3.40.50.720">
    <property type="entry name" value="NAD(P)-binding Rossmann-like Domain"/>
    <property type="match status" value="2"/>
</dbReference>
<evidence type="ECO:0000256" key="1">
    <source>
        <dbReference type="ARBA" id="ARBA00005854"/>
    </source>
</evidence>
<dbReference type="GO" id="GO:0006564">
    <property type="term" value="P:L-serine biosynthetic process"/>
    <property type="evidence" value="ECO:0007669"/>
    <property type="project" value="UniProtKB-ARBA"/>
</dbReference>
<protein>
    <recommendedName>
        <fullName evidence="10">4-phosphoerythronate dehydrogenase</fullName>
    </recommendedName>
</protein>
<dbReference type="PANTHER" id="PTHR42789">
    <property type="entry name" value="D-ISOMER SPECIFIC 2-HYDROXYACID DEHYDROGENASE FAMILY PROTEIN (AFU_ORTHOLOGUE AFUA_6G10090)"/>
    <property type="match status" value="1"/>
</dbReference>
<organism evidence="8 9">
    <name type="scientific">Peptoanaerobacter stomatis</name>
    <dbReference type="NCBI Taxonomy" id="796937"/>
    <lineage>
        <taxon>Bacteria</taxon>
        <taxon>Bacillati</taxon>
        <taxon>Bacillota</taxon>
        <taxon>Clostridia</taxon>
        <taxon>Peptostreptococcales</taxon>
        <taxon>Filifactoraceae</taxon>
        <taxon>Peptoanaerobacter</taxon>
    </lineage>
</organism>
<evidence type="ECO:0000256" key="5">
    <source>
        <dbReference type="RuleBase" id="RU003719"/>
    </source>
</evidence>
<evidence type="ECO:0000313" key="8">
    <source>
        <dbReference type="EMBL" id="EHL10625.1"/>
    </source>
</evidence>
<dbReference type="RefSeq" id="WP_009525075.1">
    <property type="nucleotide sequence ID" value="NZ_JH414549.1"/>
</dbReference>
<evidence type="ECO:0000256" key="2">
    <source>
        <dbReference type="ARBA" id="ARBA00022605"/>
    </source>
</evidence>
<comment type="similarity">
    <text evidence="1 5">Belongs to the D-isomer specific 2-hydroxyacid dehydrogenase family.</text>
</comment>
<sequence>MKILANDGLDNIAVEELKKLNIEIDLNHYDDELLINKLKEVDIVIIRSATKLTSKILEKTKNTKLKLLIRAGVGLDNIDVEYAKNNGYIVRNTPNSSANSVAEFVIGAIISLARFIPVANFTCKNKKWNKKQYQGIEIQGKTLGIIGMGNIGKLLAKKADALGMKVVFYDKFVDKCENYAYLSLEDLLRTSDFISIHTPFVRDNFISTNEFNIMKDGCYIVNTSRGDNLDEDALITAIENGKVAGCFMDVLKKEPIENEKLMQNDKIYLSPHLGGATDEAQQKIGMEIVDIVKEFMNM</sequence>
<dbReference type="GO" id="GO:0051287">
    <property type="term" value="F:NAD binding"/>
    <property type="evidence" value="ECO:0007669"/>
    <property type="project" value="InterPro"/>
</dbReference>
<dbReference type="FunFam" id="3.40.50.720:FF:000041">
    <property type="entry name" value="D-3-phosphoglycerate dehydrogenase"/>
    <property type="match status" value="1"/>
</dbReference>
<comment type="caution">
    <text evidence="8">The sequence shown here is derived from an EMBL/GenBank/DDBJ whole genome shotgun (WGS) entry which is preliminary data.</text>
</comment>
<dbReference type="Pfam" id="PF02826">
    <property type="entry name" value="2-Hacid_dh_C"/>
    <property type="match status" value="1"/>
</dbReference>
<evidence type="ECO:0000256" key="3">
    <source>
        <dbReference type="ARBA" id="ARBA00023002"/>
    </source>
</evidence>
<feature type="domain" description="D-isomer specific 2-hydroxyacid dehydrogenase catalytic" evidence="6">
    <location>
        <begin position="8"/>
        <end position="296"/>
    </location>
</feature>
<dbReference type="SUPFAM" id="SSF52283">
    <property type="entry name" value="Formate/glycerate dehydrogenase catalytic domain-like"/>
    <property type="match status" value="1"/>
</dbReference>
<dbReference type="PROSITE" id="PS00065">
    <property type="entry name" value="D_2_HYDROXYACID_DH_1"/>
    <property type="match status" value="1"/>
</dbReference>
<feature type="domain" description="D-isomer specific 2-hydroxyacid dehydrogenase NAD-binding" evidence="7">
    <location>
        <begin position="107"/>
        <end position="274"/>
    </location>
</feature>
<accession>G9X383</accession>